<feature type="coiled-coil region" evidence="1">
    <location>
        <begin position="107"/>
        <end position="157"/>
    </location>
</feature>
<accession>A0A9P7AFW6</accession>
<dbReference type="PANTHER" id="PTHR18898:SF2">
    <property type="entry name" value="NUCLEOPROTEIN TPR"/>
    <property type="match status" value="1"/>
</dbReference>
<dbReference type="Proteomes" id="UP000719766">
    <property type="component" value="Unassembled WGS sequence"/>
</dbReference>
<dbReference type="Gene3D" id="1.10.287.1490">
    <property type="match status" value="1"/>
</dbReference>
<evidence type="ECO:0000313" key="2">
    <source>
        <dbReference type="EMBL" id="KAG1788625.1"/>
    </source>
</evidence>
<evidence type="ECO:0000313" key="3">
    <source>
        <dbReference type="Proteomes" id="UP000719766"/>
    </source>
</evidence>
<dbReference type="RefSeq" id="XP_041155816.1">
    <property type="nucleotide sequence ID" value="XM_041308891.1"/>
</dbReference>
<dbReference type="AlphaFoldDB" id="A0A9P7AFW6"/>
<dbReference type="GO" id="GO:0005643">
    <property type="term" value="C:nuclear pore"/>
    <property type="evidence" value="ECO:0007669"/>
    <property type="project" value="TreeGrafter"/>
</dbReference>
<feature type="coiled-coil region" evidence="1">
    <location>
        <begin position="259"/>
        <end position="293"/>
    </location>
</feature>
<reference evidence="2" key="1">
    <citation type="journal article" date="2020" name="New Phytol.">
        <title>Comparative genomics reveals dynamic genome evolution in host specialist ectomycorrhizal fungi.</title>
        <authorList>
            <person name="Lofgren L.A."/>
            <person name="Nguyen N.H."/>
            <person name="Vilgalys R."/>
            <person name="Ruytinx J."/>
            <person name="Liao H.L."/>
            <person name="Branco S."/>
            <person name="Kuo A."/>
            <person name="LaButti K."/>
            <person name="Lipzen A."/>
            <person name="Andreopoulos W."/>
            <person name="Pangilinan J."/>
            <person name="Riley R."/>
            <person name="Hundley H."/>
            <person name="Na H."/>
            <person name="Barry K."/>
            <person name="Grigoriev I.V."/>
            <person name="Stajich J.E."/>
            <person name="Kennedy P.G."/>
        </authorList>
    </citation>
    <scope>NUCLEOTIDE SEQUENCE</scope>
    <source>
        <strain evidence="2">S12</strain>
    </source>
</reference>
<protein>
    <submittedName>
        <fullName evidence="2">Uncharacterized protein</fullName>
    </submittedName>
</protein>
<proteinExistence type="predicted"/>
<dbReference type="OrthoDB" id="2693083at2759"/>
<sequence>MPKLSLAASEGSWKQQKKALDKEIADLNARQVPEWTSIGSLISFKYRSRDLSVLNALLHQDLETVSTQATCIRQAADSSATDGASGDADIGDDVDTQVSELRSVVAYLRKEKEIVDLQLELSKQENVRLKAQIEHLIQSLQETRATLVEERERAIEAATSDAQHTEMLERINQFNTLWESNVTLRAGCETYAKCSRELNTKLQALSAELEPSKEQARMAQAELGARDAQITHLEGESRHWQERNAQLLSKYDRTDPAEIQILKDEIETLKIQKADAEKLATEHEERANTIQARRHYSKRVALEQVLANERAVKAQASAEGSSDQTTLIASLREERDRLLAEKEALSKAGSSTVPSDTARSWELEKLELIKARDEASAPASVGH</sequence>
<dbReference type="GeneID" id="64602655"/>
<dbReference type="GO" id="GO:0017056">
    <property type="term" value="F:structural constituent of nuclear pore"/>
    <property type="evidence" value="ECO:0007669"/>
    <property type="project" value="TreeGrafter"/>
</dbReference>
<gene>
    <name evidence="2" type="ORF">HD556DRAFT_1496530</name>
</gene>
<name>A0A9P7AFW6_9AGAM</name>
<keyword evidence="1" id="KW-0175">Coiled coil</keyword>
<dbReference type="GO" id="GO:0006406">
    <property type="term" value="P:mRNA export from nucleus"/>
    <property type="evidence" value="ECO:0007669"/>
    <property type="project" value="TreeGrafter"/>
</dbReference>
<organism evidence="2 3">
    <name type="scientific">Suillus plorans</name>
    <dbReference type="NCBI Taxonomy" id="116603"/>
    <lineage>
        <taxon>Eukaryota</taxon>
        <taxon>Fungi</taxon>
        <taxon>Dikarya</taxon>
        <taxon>Basidiomycota</taxon>
        <taxon>Agaricomycotina</taxon>
        <taxon>Agaricomycetes</taxon>
        <taxon>Agaricomycetidae</taxon>
        <taxon>Boletales</taxon>
        <taxon>Suillineae</taxon>
        <taxon>Suillaceae</taxon>
        <taxon>Suillus</taxon>
    </lineage>
</organism>
<dbReference type="EMBL" id="JABBWE010000066">
    <property type="protein sequence ID" value="KAG1788625.1"/>
    <property type="molecule type" value="Genomic_DNA"/>
</dbReference>
<dbReference type="PANTHER" id="PTHR18898">
    <property type="entry name" value="NUCLEOPROTEIN TPR-RELATED"/>
    <property type="match status" value="1"/>
</dbReference>
<comment type="caution">
    <text evidence="2">The sequence shown here is derived from an EMBL/GenBank/DDBJ whole genome shotgun (WGS) entry which is preliminary data.</text>
</comment>
<keyword evidence="3" id="KW-1185">Reference proteome</keyword>
<evidence type="ECO:0000256" key="1">
    <source>
        <dbReference type="SAM" id="Coils"/>
    </source>
</evidence>